<comment type="caution">
    <text evidence="10">The sequence shown here is derived from an EMBL/GenBank/DDBJ whole genome shotgun (WGS) entry which is preliminary data.</text>
</comment>
<dbReference type="PANTHER" id="PTHR33908">
    <property type="entry name" value="MANNOSYLTRANSFERASE YKCB-RELATED"/>
    <property type="match status" value="1"/>
</dbReference>
<protein>
    <recommendedName>
        <fullName evidence="9">Glycosyltransferase RgtA/B/C/D-like domain-containing protein</fullName>
    </recommendedName>
</protein>
<feature type="transmembrane region" description="Helical" evidence="8">
    <location>
        <begin position="159"/>
        <end position="187"/>
    </location>
</feature>
<feature type="domain" description="Glycosyltransferase RgtA/B/C/D-like" evidence="9">
    <location>
        <begin position="65"/>
        <end position="201"/>
    </location>
</feature>
<keyword evidence="6 8" id="KW-1133">Transmembrane helix</keyword>
<feature type="transmembrane region" description="Helical" evidence="8">
    <location>
        <begin position="92"/>
        <end position="110"/>
    </location>
</feature>
<dbReference type="EMBL" id="LCLA01000021">
    <property type="protein sequence ID" value="KKU10078.1"/>
    <property type="molecule type" value="Genomic_DNA"/>
</dbReference>
<evidence type="ECO:0000256" key="3">
    <source>
        <dbReference type="ARBA" id="ARBA00022676"/>
    </source>
</evidence>
<dbReference type="InterPro" id="IPR050297">
    <property type="entry name" value="LipidA_mod_glycosyltrf_83"/>
</dbReference>
<sequence>MQKWLLTAVLVLAFFLRTLWLDRFPVGFTPDEASFGYDAYSILKTGKDQWGKPFPLVLESFGDFKSPLYAYLTVPSVAAFGLDKFAVRLPNAILGTLAVLAAYLLTTKLLNRKAGLISALLLTVSPWHIMLSRGAFEANLITFFIPFAVYLWLTERHNLSAILFGLSLFAYHSTKIITPIVFVTLFLVTKKKKLLPAIVFSLFFILMLYSMKLGGSARISERSITAGALEEGAKVKIELIQNGMNPVVARLLHNKYQVTAKRFVANYKQYFSLRFLFLKGPAETTYGMLPGTGVLYLFEGILLLGLIPALKKKENKIPVLFLTAWLFLSPVPAAFSTGVGYSANRAVVMIPVIQILEAFGALGWYGLLVKLDRRFLFAFPFVLAFLASGSFVKFKNLYFKDSPKTAARGMLYGNLEAADWLKENKGERKVVVSRSLSEPHIYIAFVNKWDPINYQESTKEWNYKEQDVNWVDQMSSYMLGDGDYVIQAVDWKKNTGKPNTLLVGRPGEFLESAVPEKIIYYPDGTPAVYMVDSDATQLYAKAD</sequence>
<dbReference type="Proteomes" id="UP000034329">
    <property type="component" value="Unassembled WGS sequence"/>
</dbReference>
<evidence type="ECO:0000256" key="8">
    <source>
        <dbReference type="SAM" id="Phobius"/>
    </source>
</evidence>
<feature type="transmembrane region" description="Helical" evidence="8">
    <location>
        <begin position="131"/>
        <end position="153"/>
    </location>
</feature>
<dbReference type="Pfam" id="PF13231">
    <property type="entry name" value="PMT_2"/>
    <property type="match status" value="1"/>
</dbReference>
<dbReference type="InterPro" id="IPR038731">
    <property type="entry name" value="RgtA/B/C-like"/>
</dbReference>
<gene>
    <name evidence="10" type="ORF">UX13_C0021G0008</name>
</gene>
<dbReference type="GO" id="GO:0009103">
    <property type="term" value="P:lipopolysaccharide biosynthetic process"/>
    <property type="evidence" value="ECO:0007669"/>
    <property type="project" value="UniProtKB-ARBA"/>
</dbReference>
<accession>A0A0G1PX98</accession>
<evidence type="ECO:0000313" key="11">
    <source>
        <dbReference type="Proteomes" id="UP000034329"/>
    </source>
</evidence>
<feature type="transmembrane region" description="Helical" evidence="8">
    <location>
        <begin position="347"/>
        <end position="368"/>
    </location>
</feature>
<evidence type="ECO:0000256" key="7">
    <source>
        <dbReference type="ARBA" id="ARBA00023136"/>
    </source>
</evidence>
<comment type="subcellular location">
    <subcellularLocation>
        <location evidence="1">Cell membrane</location>
        <topology evidence="1">Multi-pass membrane protein</topology>
    </subcellularLocation>
</comment>
<evidence type="ECO:0000256" key="2">
    <source>
        <dbReference type="ARBA" id="ARBA00022475"/>
    </source>
</evidence>
<keyword evidence="2" id="KW-1003">Cell membrane</keyword>
<evidence type="ECO:0000313" key="10">
    <source>
        <dbReference type="EMBL" id="KKU10078.1"/>
    </source>
</evidence>
<dbReference type="GO" id="GO:0016763">
    <property type="term" value="F:pentosyltransferase activity"/>
    <property type="evidence" value="ECO:0007669"/>
    <property type="project" value="TreeGrafter"/>
</dbReference>
<evidence type="ECO:0000256" key="1">
    <source>
        <dbReference type="ARBA" id="ARBA00004651"/>
    </source>
</evidence>
<reference evidence="10 11" key="1">
    <citation type="journal article" date="2015" name="Nature">
        <title>rRNA introns, odd ribosomes, and small enigmatic genomes across a large radiation of phyla.</title>
        <authorList>
            <person name="Brown C.T."/>
            <person name="Hug L.A."/>
            <person name="Thomas B.C."/>
            <person name="Sharon I."/>
            <person name="Castelle C.J."/>
            <person name="Singh A."/>
            <person name="Wilkins M.J."/>
            <person name="Williams K.H."/>
            <person name="Banfield J.F."/>
        </authorList>
    </citation>
    <scope>NUCLEOTIDE SEQUENCE [LARGE SCALE GENOMIC DNA]</scope>
</reference>
<keyword evidence="4" id="KW-0808">Transferase</keyword>
<feature type="transmembrane region" description="Helical" evidence="8">
    <location>
        <begin position="286"/>
        <end position="307"/>
    </location>
</feature>
<feature type="transmembrane region" description="Helical" evidence="8">
    <location>
        <begin position="319"/>
        <end position="341"/>
    </location>
</feature>
<evidence type="ECO:0000256" key="5">
    <source>
        <dbReference type="ARBA" id="ARBA00022692"/>
    </source>
</evidence>
<feature type="transmembrane region" description="Helical" evidence="8">
    <location>
        <begin position="194"/>
        <end position="211"/>
    </location>
</feature>
<dbReference type="PANTHER" id="PTHR33908:SF11">
    <property type="entry name" value="MEMBRANE PROTEIN"/>
    <property type="match status" value="1"/>
</dbReference>
<organism evidence="10 11">
    <name type="scientific">Candidatus Woesebacteria bacterium GW2011_GWB1_45_5</name>
    <dbReference type="NCBI Taxonomy" id="1618581"/>
    <lineage>
        <taxon>Bacteria</taxon>
        <taxon>Candidatus Woeseibacteriota</taxon>
    </lineage>
</organism>
<dbReference type="AlphaFoldDB" id="A0A0G1PX98"/>
<keyword evidence="7 8" id="KW-0472">Membrane</keyword>
<feature type="transmembrane region" description="Helical" evidence="8">
    <location>
        <begin position="375"/>
        <end position="394"/>
    </location>
</feature>
<name>A0A0G1PX98_9BACT</name>
<dbReference type="GO" id="GO:0005886">
    <property type="term" value="C:plasma membrane"/>
    <property type="evidence" value="ECO:0007669"/>
    <property type="project" value="UniProtKB-SubCell"/>
</dbReference>
<keyword evidence="3" id="KW-0328">Glycosyltransferase</keyword>
<evidence type="ECO:0000256" key="6">
    <source>
        <dbReference type="ARBA" id="ARBA00022989"/>
    </source>
</evidence>
<proteinExistence type="predicted"/>
<evidence type="ECO:0000256" key="4">
    <source>
        <dbReference type="ARBA" id="ARBA00022679"/>
    </source>
</evidence>
<evidence type="ECO:0000259" key="9">
    <source>
        <dbReference type="Pfam" id="PF13231"/>
    </source>
</evidence>
<keyword evidence="5 8" id="KW-0812">Transmembrane</keyword>